<evidence type="ECO:0000313" key="2">
    <source>
        <dbReference type="EMBL" id="QJA63643.1"/>
    </source>
</evidence>
<dbReference type="EMBL" id="MT141502">
    <property type="protein sequence ID" value="QJA63643.1"/>
    <property type="molecule type" value="Genomic_DNA"/>
</dbReference>
<organism evidence="2">
    <name type="scientific">viral metagenome</name>
    <dbReference type="NCBI Taxonomy" id="1070528"/>
    <lineage>
        <taxon>unclassified sequences</taxon>
        <taxon>metagenomes</taxon>
        <taxon>organismal metagenomes</taxon>
    </lineage>
</organism>
<dbReference type="InterPro" id="IPR027417">
    <property type="entry name" value="P-loop_NTPase"/>
</dbReference>
<protein>
    <submittedName>
        <fullName evidence="2">Putative terminase</fullName>
    </submittedName>
</protein>
<dbReference type="AlphaFoldDB" id="A0A6M3J1B3"/>
<feature type="domain" description="Phage terminase large subunit GpA ATPase" evidence="1">
    <location>
        <begin position="49"/>
        <end position="254"/>
    </location>
</feature>
<dbReference type="Gene3D" id="3.40.50.300">
    <property type="entry name" value="P-loop containing nucleotide triphosphate hydrolases"/>
    <property type="match status" value="1"/>
</dbReference>
<proteinExistence type="predicted"/>
<reference evidence="2" key="1">
    <citation type="submission" date="2020-03" db="EMBL/GenBank/DDBJ databases">
        <title>The deep terrestrial virosphere.</title>
        <authorList>
            <person name="Holmfeldt K."/>
            <person name="Nilsson E."/>
            <person name="Simone D."/>
            <person name="Lopez-Fernandez M."/>
            <person name="Wu X."/>
            <person name="de Brujin I."/>
            <person name="Lundin D."/>
            <person name="Andersson A."/>
            <person name="Bertilsson S."/>
            <person name="Dopson M."/>
        </authorList>
    </citation>
    <scope>NUCLEOTIDE SEQUENCE</scope>
    <source>
        <strain evidence="3">MM415A01887</strain>
        <strain evidence="2">MM415B00601</strain>
    </source>
</reference>
<accession>A0A6M3J1B3</accession>
<gene>
    <name evidence="3" type="ORF">MM415A01887_0003</name>
    <name evidence="2" type="ORF">MM415B00601_0003</name>
</gene>
<dbReference type="EMBL" id="MT142132">
    <property type="protein sequence ID" value="QJA74961.1"/>
    <property type="molecule type" value="Genomic_DNA"/>
</dbReference>
<dbReference type="Pfam" id="PF05876">
    <property type="entry name" value="GpA_ATPase"/>
    <property type="match status" value="1"/>
</dbReference>
<dbReference type="GO" id="GO:0016887">
    <property type="term" value="F:ATP hydrolysis activity"/>
    <property type="evidence" value="ECO:0007669"/>
    <property type="project" value="InterPro"/>
</dbReference>
<evidence type="ECO:0000259" key="1">
    <source>
        <dbReference type="Pfam" id="PF05876"/>
    </source>
</evidence>
<dbReference type="InterPro" id="IPR046453">
    <property type="entry name" value="GpA_ATPase"/>
</dbReference>
<sequence>MHPDPDKLRIVDPWYWAYSTPIKLIAGAFSLPGHEFQVEMMQLNPRRECMMKATQMVGTETHILKTLHGLIHKRYPLGALCLFPTGEDVSDFSSSRWSPLIKDNPYSIGRYVKDTNRTNLKRIGGAFLFFRGARLTQIVDDQKKSASKLKSIPVDKVIFDEVDEMSPEAIPLAQGRMKHSNVKEEVYLANPTIPDFGIDKIYNSSDQRVWMIKCEKCGKETCLELEFPECLLRTSDNRVIRVCRHCRNEIFPRNGRWVPLYPARTQDMVGRWISHLNSAFVDPKEILDAYENPNTTKDSFYNLQLGMAYIDAENRLTKNQVYACCGLEPMQHGCSMQCALGVDVGKHLHVVIGYKINEYTARIVKVARVSSFNDVHDLAKQYNVRTAVFDLYPEERKVREFQKNEEFDVFGCDYLEDQRGPARWDYKNGLVRINRTEICDSSHTFVSDLDKLELPRKSAEIEQYAQEMINTAKVLQEDKETGKRVYRYKKLGPDHYRHATNYFLLALEKVGVSLAADEEEYYHDRQATGTEGRSHATGY</sequence>
<name>A0A6M3J1B3_9ZZZZ</name>
<evidence type="ECO:0000313" key="3">
    <source>
        <dbReference type="EMBL" id="QJA74961.1"/>
    </source>
</evidence>